<evidence type="ECO:0000313" key="2">
    <source>
        <dbReference type="EMBL" id="MEK9501802.1"/>
    </source>
</evidence>
<evidence type="ECO:0000313" key="3">
    <source>
        <dbReference type="Proteomes" id="UP001484239"/>
    </source>
</evidence>
<name>A0ABU9ECG0_9BACT</name>
<keyword evidence="1" id="KW-0812">Transmembrane</keyword>
<keyword evidence="1" id="KW-0472">Membrane</keyword>
<dbReference type="RefSeq" id="WP_405283753.1">
    <property type="nucleotide sequence ID" value="NZ_CP144380.1"/>
</dbReference>
<dbReference type="Pfam" id="PF03203">
    <property type="entry name" value="MerC"/>
    <property type="match status" value="1"/>
</dbReference>
<dbReference type="InterPro" id="IPR004891">
    <property type="entry name" value="Mercury-R_MerC"/>
</dbReference>
<accession>A0ABU9ECG0</accession>
<feature type="transmembrane region" description="Helical" evidence="1">
    <location>
        <begin position="58"/>
        <end position="75"/>
    </location>
</feature>
<proteinExistence type="predicted"/>
<comment type="caution">
    <text evidence="2">The sequence shown here is derived from an EMBL/GenBank/DDBJ whole genome shotgun (WGS) entry which is preliminary data.</text>
</comment>
<keyword evidence="1" id="KW-1133">Transmembrane helix</keyword>
<keyword evidence="3" id="KW-1185">Reference proteome</keyword>
<protein>
    <submittedName>
        <fullName evidence="2">MerC family mercury resistance protein</fullName>
    </submittedName>
</protein>
<feature type="transmembrane region" description="Helical" evidence="1">
    <location>
        <begin position="25"/>
        <end position="52"/>
    </location>
</feature>
<evidence type="ECO:0000256" key="1">
    <source>
        <dbReference type="SAM" id="Phobius"/>
    </source>
</evidence>
<sequence length="136" mass="13948">MSATRPLITEPAAAGHTPGETTSRWVACAAGLCAVHCLATPVLVLVAPFLVIAEGGEWWLWAGTVVFSAALLLMGPVPRHGGVIGLVTAGAAVWAASLLGWFEPIPEYLTSPVGSLLLAGGMLWSARLCRSGACEA</sequence>
<dbReference type="EMBL" id="JBBHLI010000007">
    <property type="protein sequence ID" value="MEK9501802.1"/>
    <property type="molecule type" value="Genomic_DNA"/>
</dbReference>
<feature type="transmembrane region" description="Helical" evidence="1">
    <location>
        <begin position="82"/>
        <end position="102"/>
    </location>
</feature>
<gene>
    <name evidence="2" type="ORF">WI372_12495</name>
</gene>
<organism evidence="2 3">
    <name type="scientific">Gaopeijia maritima</name>
    <dbReference type="NCBI Taxonomy" id="3119007"/>
    <lineage>
        <taxon>Bacteria</taxon>
        <taxon>Pseudomonadati</taxon>
        <taxon>Gemmatimonadota</taxon>
        <taxon>Longimicrobiia</taxon>
        <taxon>Gaopeijiales</taxon>
        <taxon>Gaopeijiaceae</taxon>
        <taxon>Gaopeijia</taxon>
    </lineage>
</organism>
<dbReference type="Proteomes" id="UP001484239">
    <property type="component" value="Unassembled WGS sequence"/>
</dbReference>
<reference evidence="2 3" key="1">
    <citation type="submission" date="2024-02" db="EMBL/GenBank/DDBJ databases">
        <title>A novel Gemmatimonadota bacterium.</title>
        <authorList>
            <person name="Du Z.-J."/>
            <person name="Ye Y.-Q."/>
        </authorList>
    </citation>
    <scope>NUCLEOTIDE SEQUENCE [LARGE SCALE GENOMIC DNA]</scope>
    <source>
        <strain evidence="2 3">DH-20</strain>
    </source>
</reference>